<dbReference type="PANTHER" id="PTHR34309:SF10">
    <property type="entry name" value="SLR1406 PROTEIN"/>
    <property type="match status" value="1"/>
</dbReference>
<dbReference type="SUPFAM" id="SSF143744">
    <property type="entry name" value="GlcG-like"/>
    <property type="match status" value="1"/>
</dbReference>
<sequence>MNQLNLDIATRVIDSALQKGRELELAPLCVVVLDAGGHLIAAKREDGASLLRPEIATGKAYGCLAMGFGGRELARRAQTSAPFLTALSGLTGGKVVPVPGGVLVRSSDGHLLGAVGVSGDASPKDEVCAVAGIAAVDLVADTGDAA</sequence>
<gene>
    <name evidence="1" type="ORF">L5014_35435</name>
</gene>
<accession>A0A9X1UN89</accession>
<proteinExistence type="predicted"/>
<organism evidence="1 2">
    <name type="scientific">Paraburkholderia tagetis</name>
    <dbReference type="NCBI Taxonomy" id="2913261"/>
    <lineage>
        <taxon>Bacteria</taxon>
        <taxon>Pseudomonadati</taxon>
        <taxon>Pseudomonadota</taxon>
        <taxon>Betaproteobacteria</taxon>
        <taxon>Burkholderiales</taxon>
        <taxon>Burkholderiaceae</taxon>
        <taxon>Paraburkholderia</taxon>
    </lineage>
</organism>
<evidence type="ECO:0000313" key="2">
    <source>
        <dbReference type="Proteomes" id="UP001139308"/>
    </source>
</evidence>
<keyword evidence="2" id="KW-1185">Reference proteome</keyword>
<reference evidence="1" key="1">
    <citation type="submission" date="2022-01" db="EMBL/GenBank/DDBJ databases">
        <title>Genome sequence and assembly of Parabukholderia sp. RG36.</title>
        <authorList>
            <person name="Chhetri G."/>
        </authorList>
    </citation>
    <scope>NUCLEOTIDE SEQUENCE</scope>
    <source>
        <strain evidence="1">RG36</strain>
    </source>
</reference>
<evidence type="ECO:0000313" key="1">
    <source>
        <dbReference type="EMBL" id="MCG5078563.1"/>
    </source>
</evidence>
<comment type="caution">
    <text evidence="1">The sequence shown here is derived from an EMBL/GenBank/DDBJ whole genome shotgun (WGS) entry which is preliminary data.</text>
</comment>
<dbReference type="Gene3D" id="3.30.450.150">
    <property type="entry name" value="Haem-degrading domain"/>
    <property type="match status" value="1"/>
</dbReference>
<dbReference type="InterPro" id="IPR038084">
    <property type="entry name" value="PduO/GlcC-like_sf"/>
</dbReference>
<dbReference type="InterPro" id="IPR005624">
    <property type="entry name" value="PduO/GlcC-like"/>
</dbReference>
<dbReference type="RefSeq" id="WP_238468544.1">
    <property type="nucleotide sequence ID" value="NZ_JAKLJA010000063.1"/>
</dbReference>
<name>A0A9X1UN89_9BURK</name>
<dbReference type="PANTHER" id="PTHR34309">
    <property type="entry name" value="SLR1406 PROTEIN"/>
    <property type="match status" value="1"/>
</dbReference>
<protein>
    <submittedName>
        <fullName evidence="1">Heme-binding protein</fullName>
    </submittedName>
</protein>
<dbReference type="Proteomes" id="UP001139308">
    <property type="component" value="Unassembled WGS sequence"/>
</dbReference>
<dbReference type="AlphaFoldDB" id="A0A9X1UN89"/>
<dbReference type="InterPro" id="IPR052517">
    <property type="entry name" value="GlcG_carb_metab_protein"/>
</dbReference>
<dbReference type="EMBL" id="JAKLJA010000063">
    <property type="protein sequence ID" value="MCG5078563.1"/>
    <property type="molecule type" value="Genomic_DNA"/>
</dbReference>
<dbReference type="Pfam" id="PF03928">
    <property type="entry name" value="HbpS-like"/>
    <property type="match status" value="1"/>
</dbReference>